<dbReference type="Pfam" id="PF00586">
    <property type="entry name" value="AIRS"/>
    <property type="match status" value="2"/>
</dbReference>
<dbReference type="Gene3D" id="3.90.650.10">
    <property type="entry name" value="PurM-like C-terminal domain"/>
    <property type="match status" value="2"/>
</dbReference>
<evidence type="ECO:0000256" key="7">
    <source>
        <dbReference type="ARBA" id="ARBA00022842"/>
    </source>
</evidence>
<dbReference type="EC" id="6.3.5.3" evidence="8"/>
<dbReference type="InterPro" id="IPR010918">
    <property type="entry name" value="PurM-like_C_dom"/>
</dbReference>
<dbReference type="NCBIfam" id="TIGR01736">
    <property type="entry name" value="FGAM_synth_II"/>
    <property type="match status" value="1"/>
</dbReference>
<dbReference type="HAMAP" id="MF_00420">
    <property type="entry name" value="PurL_2"/>
    <property type="match status" value="1"/>
</dbReference>
<comment type="caution">
    <text evidence="12">The sequence shown here is derived from an EMBL/GenBank/DDBJ whole genome shotgun (WGS) entry which is preliminary data.</text>
</comment>
<name>A0ABU6HF46_9RHOB</name>
<evidence type="ECO:0000256" key="8">
    <source>
        <dbReference type="HAMAP-Rule" id="MF_00420"/>
    </source>
</evidence>
<dbReference type="GO" id="GO:0004642">
    <property type="term" value="F:phosphoribosylformylglycinamidine synthase activity"/>
    <property type="evidence" value="ECO:0007669"/>
    <property type="project" value="UniProtKB-EC"/>
</dbReference>
<feature type="binding site" evidence="8">
    <location>
        <position position="114"/>
    </location>
    <ligand>
        <name>substrate</name>
    </ligand>
</feature>
<evidence type="ECO:0000313" key="13">
    <source>
        <dbReference type="Proteomes" id="UP001348149"/>
    </source>
</evidence>
<evidence type="ECO:0000256" key="4">
    <source>
        <dbReference type="ARBA" id="ARBA00022741"/>
    </source>
</evidence>
<dbReference type="InterPro" id="IPR016188">
    <property type="entry name" value="PurM-like_N"/>
</dbReference>
<dbReference type="SUPFAM" id="SSF56042">
    <property type="entry name" value="PurM C-terminal domain-like"/>
    <property type="match status" value="2"/>
</dbReference>
<feature type="binding site" evidence="8">
    <location>
        <position position="266"/>
    </location>
    <ligand>
        <name>Mg(2+)</name>
        <dbReference type="ChEBI" id="CHEBI:18420"/>
        <label>2</label>
    </ligand>
</feature>
<feature type="domain" description="Phosphoribosylformylglycinamidine synthase linker" evidence="11">
    <location>
        <begin position="15"/>
        <end position="51"/>
    </location>
</feature>
<feature type="binding site" evidence="8">
    <location>
        <position position="488"/>
    </location>
    <ligand>
        <name>ATP</name>
        <dbReference type="ChEBI" id="CHEBI:30616"/>
    </ligand>
</feature>
<organism evidence="12 13">
    <name type="scientific">Mesobacterium hydrothermale</name>
    <dbReference type="NCBI Taxonomy" id="3111907"/>
    <lineage>
        <taxon>Bacteria</taxon>
        <taxon>Pseudomonadati</taxon>
        <taxon>Pseudomonadota</taxon>
        <taxon>Alphaproteobacteria</taxon>
        <taxon>Rhodobacterales</taxon>
        <taxon>Roseobacteraceae</taxon>
        <taxon>Mesobacterium</taxon>
    </lineage>
</organism>
<evidence type="ECO:0000256" key="3">
    <source>
        <dbReference type="ARBA" id="ARBA00022723"/>
    </source>
</evidence>
<comment type="similarity">
    <text evidence="8">Belongs to the FGAMS family.</text>
</comment>
<dbReference type="InterPro" id="IPR036676">
    <property type="entry name" value="PurM-like_C_sf"/>
</dbReference>
<feature type="domain" description="PurM-like C-terminal" evidence="10">
    <location>
        <begin position="200"/>
        <end position="350"/>
    </location>
</feature>
<keyword evidence="1 8" id="KW-0963">Cytoplasm</keyword>
<keyword evidence="6 8" id="KW-0067">ATP-binding</keyword>
<feature type="binding site" evidence="8">
    <location>
        <position position="50"/>
    </location>
    <ligand>
        <name>ATP</name>
        <dbReference type="ChEBI" id="CHEBI:30616"/>
    </ligand>
</feature>
<evidence type="ECO:0000259" key="10">
    <source>
        <dbReference type="Pfam" id="PF02769"/>
    </source>
</evidence>
<feature type="domain" description="PurM-like N-terminal" evidence="9">
    <location>
        <begin position="72"/>
        <end position="186"/>
    </location>
</feature>
<proteinExistence type="inferred from homology"/>
<dbReference type="Pfam" id="PF02769">
    <property type="entry name" value="AIRS_C"/>
    <property type="match status" value="2"/>
</dbReference>
<gene>
    <name evidence="8 12" type="primary">purL</name>
    <name evidence="12" type="ORF">VK792_07305</name>
</gene>
<comment type="catalytic activity">
    <reaction evidence="8">
        <text>N(2)-formyl-N(1)-(5-phospho-beta-D-ribosyl)glycinamide + L-glutamine + ATP + H2O = 2-formamido-N(1)-(5-O-phospho-beta-D-ribosyl)acetamidine + L-glutamate + ADP + phosphate + H(+)</text>
        <dbReference type="Rhea" id="RHEA:17129"/>
        <dbReference type="ChEBI" id="CHEBI:15377"/>
        <dbReference type="ChEBI" id="CHEBI:15378"/>
        <dbReference type="ChEBI" id="CHEBI:29985"/>
        <dbReference type="ChEBI" id="CHEBI:30616"/>
        <dbReference type="ChEBI" id="CHEBI:43474"/>
        <dbReference type="ChEBI" id="CHEBI:58359"/>
        <dbReference type="ChEBI" id="CHEBI:147286"/>
        <dbReference type="ChEBI" id="CHEBI:147287"/>
        <dbReference type="ChEBI" id="CHEBI:456216"/>
        <dbReference type="EC" id="6.3.5.3"/>
    </reaction>
</comment>
<dbReference type="InterPro" id="IPR036921">
    <property type="entry name" value="PurM-like_N_sf"/>
</dbReference>
<feature type="binding site" evidence="8">
    <location>
        <position position="528"/>
    </location>
    <ligand>
        <name>substrate</name>
    </ligand>
</feature>
<comment type="subunit">
    <text evidence="8">Monomer. Part of the FGAM synthase complex composed of 1 PurL, 1 PurQ and 2 PurS subunits.</text>
</comment>
<dbReference type="CDD" id="cd02203">
    <property type="entry name" value="PurL_repeat1"/>
    <property type="match status" value="1"/>
</dbReference>
<dbReference type="SUPFAM" id="SSF55326">
    <property type="entry name" value="PurM N-terminal domain-like"/>
    <property type="match status" value="2"/>
</dbReference>
<feature type="active site" description="Proton acceptor" evidence="8">
    <location>
        <position position="93"/>
    </location>
</feature>
<protein>
    <recommendedName>
        <fullName evidence="8">Phosphoribosylformylglycinamidine synthase subunit PurL</fullName>
        <shortName evidence="8">FGAM synthase</shortName>
        <ecNumber evidence="8">6.3.5.3</ecNumber>
    </recommendedName>
    <alternativeName>
        <fullName evidence="8">Formylglycinamide ribonucleotide amidotransferase subunit II</fullName>
        <shortName evidence="8">FGAR amidotransferase II</shortName>
        <shortName evidence="8">FGAR-AT II</shortName>
    </alternativeName>
    <alternativeName>
        <fullName evidence="8">Glutamine amidotransferase PurL</fullName>
    </alternativeName>
    <alternativeName>
        <fullName evidence="8">Phosphoribosylformylglycinamidine synthase subunit II</fullName>
    </alternativeName>
</protein>
<dbReference type="RefSeq" id="WP_326296766.1">
    <property type="nucleotide sequence ID" value="NZ_JAYLLH010000007.1"/>
</dbReference>
<feature type="binding site" evidence="8">
    <location>
        <position position="238"/>
    </location>
    <ligand>
        <name>substrate</name>
    </ligand>
</feature>
<keyword evidence="2 8" id="KW-0436">Ligase</keyword>
<dbReference type="PIRSF" id="PIRSF001587">
    <property type="entry name" value="FGAM_synthase_II"/>
    <property type="match status" value="1"/>
</dbReference>
<feature type="binding site" evidence="8">
    <location>
        <begin position="92"/>
        <end position="95"/>
    </location>
    <ligand>
        <name>substrate</name>
    </ligand>
</feature>
<evidence type="ECO:0000259" key="11">
    <source>
        <dbReference type="Pfam" id="PF18072"/>
    </source>
</evidence>
<dbReference type="Proteomes" id="UP001348149">
    <property type="component" value="Unassembled WGS sequence"/>
</dbReference>
<dbReference type="Gene3D" id="3.30.1330.10">
    <property type="entry name" value="PurM-like, N-terminal domain"/>
    <property type="match status" value="2"/>
</dbReference>
<keyword evidence="13" id="KW-1185">Reference proteome</keyword>
<feature type="domain" description="PurM-like N-terminal" evidence="9">
    <location>
        <begin position="434"/>
        <end position="550"/>
    </location>
</feature>
<keyword evidence="4 8" id="KW-0547">Nucleotide-binding</keyword>
<dbReference type="NCBIfam" id="NF002290">
    <property type="entry name" value="PRK01213.1"/>
    <property type="match status" value="1"/>
</dbReference>
<feature type="binding site" evidence="8">
    <location>
        <position position="525"/>
    </location>
    <ligand>
        <name>ATP</name>
        <dbReference type="ChEBI" id="CHEBI:30616"/>
    </ligand>
</feature>
<dbReference type="CDD" id="cd02204">
    <property type="entry name" value="PurL_repeat2"/>
    <property type="match status" value="1"/>
</dbReference>
<dbReference type="InterPro" id="IPR010074">
    <property type="entry name" value="PRibForGlyAmidine_synth_PurL"/>
</dbReference>
<feature type="binding site" evidence="8">
    <location>
        <begin position="310"/>
        <end position="312"/>
    </location>
    <ligand>
        <name>substrate</name>
    </ligand>
</feature>
<feature type="binding site" evidence="8">
    <location>
        <position position="526"/>
    </location>
    <ligand>
        <name>Mg(2+)</name>
        <dbReference type="ChEBI" id="CHEBI:18420"/>
        <label>1</label>
    </ligand>
</feature>
<evidence type="ECO:0000256" key="6">
    <source>
        <dbReference type="ARBA" id="ARBA00022840"/>
    </source>
</evidence>
<keyword evidence="7 8" id="KW-0460">Magnesium</keyword>
<dbReference type="PANTHER" id="PTHR43555:SF1">
    <property type="entry name" value="PHOSPHORIBOSYLFORMYLGLYCINAMIDINE SYNTHASE SUBUNIT PURL"/>
    <property type="match status" value="1"/>
</dbReference>
<evidence type="ECO:0000256" key="2">
    <source>
        <dbReference type="ARBA" id="ARBA00022598"/>
    </source>
</evidence>
<comment type="caution">
    <text evidence="8">Lacks conserved residue(s) required for the propagation of feature annotation.</text>
</comment>
<dbReference type="Pfam" id="PF18072">
    <property type="entry name" value="FGAR-AT_linker"/>
    <property type="match status" value="1"/>
</dbReference>
<dbReference type="EMBL" id="JAYLLH010000007">
    <property type="protein sequence ID" value="MEC3861089.1"/>
    <property type="molecule type" value="Genomic_DNA"/>
</dbReference>
<feature type="domain" description="PurM-like C-terminal" evidence="10">
    <location>
        <begin position="563"/>
        <end position="692"/>
    </location>
</feature>
<reference evidence="12 13" key="1">
    <citation type="submission" date="2024-01" db="EMBL/GenBank/DDBJ databases">
        <title>Mesobacterium rodlantinim sp. nov., isolated from shallow sea hydrothermal systems off Kueishantao Island.</title>
        <authorList>
            <person name="Su Z."/>
            <person name="Tang K."/>
        </authorList>
    </citation>
    <scope>NUCLEOTIDE SEQUENCE [LARGE SCALE GENOMIC DNA]</scope>
    <source>
        <strain evidence="12 13">TK19101</strain>
    </source>
</reference>
<comment type="function">
    <text evidence="8">Part of the phosphoribosylformylglycinamidine synthase complex involved in the purines biosynthetic pathway. Catalyzes the ATP-dependent conversion of formylglycinamide ribonucleotide (FGAR) and glutamine to yield formylglycinamidine ribonucleotide (FGAM) and glutamate. The FGAM synthase complex is composed of three subunits. PurQ produces an ammonia molecule by converting glutamine to glutamate. PurL transfers the ammonia molecule to FGAR to form FGAM in an ATP-dependent manner. PurS interacts with PurQ and PurL and is thought to assist in the transfer of the ammonia molecule from PurQ to PurL.</text>
</comment>
<evidence type="ECO:0000256" key="5">
    <source>
        <dbReference type="ARBA" id="ARBA00022755"/>
    </source>
</evidence>
<accession>A0ABU6HF46</accession>
<comment type="subcellular location">
    <subcellularLocation>
        <location evidence="8">Cytoplasm</location>
    </subcellularLocation>
</comment>
<feature type="binding site" evidence="8">
    <location>
        <position position="115"/>
    </location>
    <ligand>
        <name>Mg(2+)</name>
        <dbReference type="ChEBI" id="CHEBI:18420"/>
        <label>2</label>
    </ligand>
</feature>
<sequence>MQEPAITPDLIAAHGIKPDEYAEILRILNREPTFTELGIFSAMWNEHCSYKSSKIWLKTLPTEGPQVICGPGENAGVIDIGDGQAVVFKMESHNHPSYIEPYQGAATGVGGILRDVFTMGARPIAAMNALSFGEKDHPKTRQLVHGVVEGVGGYGNCFGVPTVGGEVRFHPAYNGNCLVNAFAAGLADADKIFYSAASGVGRPVVYLGAKTGRDGVGGATMASAEFDETIEEKRPTVQVGDPFTEKRLMEATLELMQTGAVISIQDMGAAGLTCSAVEMGDKGGLGIRLDLENVPQRETNMTAYEMMLSESQERMLMVLDPAKEAEAKAVFDKWDLDFAIVGETIPEDRFLIMHNGTCMADLPLSKLSSSAPEYDRPWVPTPLAAAMDDVPQVDPIDALKALIGSPNYCSRQWVYEQYDSQVMADTVVTPGFGAGLIRVHGTDKMLAFTSDVTPRYVKANPVEGGKQAVAEAFRNLTAVGAKPLATTDNMNFGNPEKPDIMGQFVGAIQGIGEACTALDMPIVSGNVSLYNETDGQGILPTPTIGAVGLIAAGEAPINGRARDGHVALLIGETGSHLGQSALLAEVFNREDGDAPSVDLAAERRNGDFIRANRAWINCCTDLSDGGLAVAAFEIAEASGVGVVLDSDATPELFGEDQARYLVACNFDSAEALMAAAAQAGVPIQTVGRFTGDTVRMGGAEASLAELAALYRGAFAGYFA</sequence>
<evidence type="ECO:0000313" key="12">
    <source>
        <dbReference type="EMBL" id="MEC3861089.1"/>
    </source>
</evidence>
<feature type="binding site" evidence="8">
    <location>
        <position position="89"/>
    </location>
    <ligand>
        <name>ATP</name>
        <dbReference type="ChEBI" id="CHEBI:30616"/>
    </ligand>
</feature>
<comment type="pathway">
    <text evidence="8">Purine metabolism; IMP biosynthesis via de novo pathway; 5-amino-1-(5-phospho-D-ribosyl)imidazole from N(2)-formyl-N(1)-(5-phospho-D-ribosyl)glycinamide: step 1/2.</text>
</comment>
<evidence type="ECO:0000256" key="1">
    <source>
        <dbReference type="ARBA" id="ARBA00022490"/>
    </source>
</evidence>
<evidence type="ECO:0000259" key="9">
    <source>
        <dbReference type="Pfam" id="PF00586"/>
    </source>
</evidence>
<feature type="active site" evidence="8">
    <location>
        <position position="47"/>
    </location>
</feature>
<keyword evidence="5 8" id="KW-0658">Purine biosynthesis</keyword>
<dbReference type="InterPro" id="IPR041609">
    <property type="entry name" value="PurL_linker"/>
</dbReference>
<keyword evidence="3 8" id="KW-0479">Metal-binding</keyword>
<feature type="binding site" evidence="8">
    <location>
        <position position="91"/>
    </location>
    <ligand>
        <name>Mg(2+)</name>
        <dbReference type="ChEBI" id="CHEBI:18420"/>
        <label>1</label>
    </ligand>
</feature>
<dbReference type="PANTHER" id="PTHR43555">
    <property type="entry name" value="PHOSPHORIBOSYLFORMYLGLYCINAMIDINE SYNTHASE SUBUNIT PURL"/>
    <property type="match status" value="1"/>
</dbReference>